<dbReference type="PANTHER" id="PTHR32309">
    <property type="entry name" value="TYROSINE-PROTEIN KINASE"/>
    <property type="match status" value="1"/>
</dbReference>
<evidence type="ECO:0000256" key="3">
    <source>
        <dbReference type="SAM" id="Phobius"/>
    </source>
</evidence>
<dbReference type="GO" id="GO:0004713">
    <property type="term" value="F:protein tyrosine kinase activity"/>
    <property type="evidence" value="ECO:0007669"/>
    <property type="project" value="TreeGrafter"/>
</dbReference>
<proteinExistence type="predicted"/>
<dbReference type="InterPro" id="IPR050445">
    <property type="entry name" value="Bact_polysacc_biosynth/exp"/>
</dbReference>
<feature type="transmembrane region" description="Helical" evidence="3">
    <location>
        <begin position="278"/>
        <end position="298"/>
    </location>
</feature>
<keyword evidence="1" id="KW-0175">Coiled coil</keyword>
<protein>
    <submittedName>
        <fullName evidence="4">Capsular polysaccharide transport system permease protein</fullName>
    </submittedName>
</protein>
<keyword evidence="3" id="KW-0472">Membrane</keyword>
<keyword evidence="3" id="KW-0812">Transmembrane</keyword>
<accession>A0A1N6GSY3</accession>
<feature type="transmembrane region" description="Helical" evidence="3">
    <location>
        <begin position="610"/>
        <end position="630"/>
    </location>
</feature>
<reference evidence="5" key="1">
    <citation type="submission" date="2016-11" db="EMBL/GenBank/DDBJ databases">
        <authorList>
            <person name="Varghese N."/>
            <person name="Submissions S."/>
        </authorList>
    </citation>
    <scope>NUCLEOTIDE SEQUENCE [LARGE SCALE GENOMIC DNA]</scope>
    <source>
        <strain evidence="5">DSM 29440</strain>
    </source>
</reference>
<feature type="compositionally biased region" description="Low complexity" evidence="2">
    <location>
        <begin position="120"/>
        <end position="148"/>
    </location>
</feature>
<evidence type="ECO:0000256" key="2">
    <source>
        <dbReference type="SAM" id="MobiDB-lite"/>
    </source>
</evidence>
<feature type="compositionally biased region" description="Basic residues" evidence="2">
    <location>
        <begin position="1"/>
        <end position="12"/>
    </location>
</feature>
<evidence type="ECO:0000313" key="4">
    <source>
        <dbReference type="EMBL" id="SIO10602.1"/>
    </source>
</evidence>
<sequence>MTTKPKASRFRIRRDGPLTPGQALAATEGATARKVVPPQAPAPEAAAPKAARPAPSAEAAKVQPQPDRGAPKPEAGPVAGAKPAANPAAGAAPKADKDVAMMEAASPQMHEDGFGPEAMPGSAAAEKGKPAAAQAQTGEVASAASAASEQTIADIRKEGLTGRQLRMARRVAQKHGLSPTSDFDAVKQLRDRGVDPFQRSAMLELVQNNAKAQGAEAGQGAASPNLPQVARQTGTQVAVQNQAPVPGPVLDPAEHRASEIGRIQRDIARRRRRKTALLFTRLAFFVLLPAFIAGWYYYVLATPLYATKSEFVIQQAEPASAAGLGGLFQGTGFATQQDSTTVQSYLASRAAMLRLDEDHGFKEHFEQSFIDPIQRLEPEATDEAAYRVYQRNVKIGYDPSEGILKMEVIAASPEKSQEFSQALLGYAEEQVDQLTQRLREDQMQGARASFEEAEAKVLAAQTRVLELQEQLGVLDPVSETGSLMQQITQFEVELRQKELDLQQQLANTRPNQARVRALEGDIARLSTLVAELRSSMTTTTDSGASLARISGELRIAEADLATRQLLLQQAAAQLETARIEANRQVRYLSLGVAPIAPDEATYPRAFENTALALLIFAGIYLMISLTASVLREQVAG</sequence>
<feature type="compositionally biased region" description="Low complexity" evidence="2">
    <location>
        <begin position="42"/>
        <end position="60"/>
    </location>
</feature>
<keyword evidence="5" id="KW-1185">Reference proteome</keyword>
<dbReference type="OrthoDB" id="7810642at2"/>
<evidence type="ECO:0000313" key="5">
    <source>
        <dbReference type="Proteomes" id="UP000184932"/>
    </source>
</evidence>
<organism evidence="4 5">
    <name type="scientific">Vannielia litorea</name>
    <dbReference type="NCBI Taxonomy" id="1217970"/>
    <lineage>
        <taxon>Bacteria</taxon>
        <taxon>Pseudomonadati</taxon>
        <taxon>Pseudomonadota</taxon>
        <taxon>Alphaproteobacteria</taxon>
        <taxon>Rhodobacterales</taxon>
        <taxon>Paracoccaceae</taxon>
        <taxon>Vannielia</taxon>
    </lineage>
</organism>
<feature type="coiled-coil region" evidence="1">
    <location>
        <begin position="424"/>
        <end position="507"/>
    </location>
</feature>
<dbReference type="AlphaFoldDB" id="A0A1N6GSY3"/>
<dbReference type="PANTHER" id="PTHR32309:SF13">
    <property type="entry name" value="FERRIC ENTEROBACTIN TRANSPORT PROTEIN FEPE"/>
    <property type="match status" value="1"/>
</dbReference>
<dbReference type="STRING" id="1217970.SAMN05444002_2749"/>
<dbReference type="RefSeq" id="WP_074256734.1">
    <property type="nucleotide sequence ID" value="NZ_FSRL01000001.1"/>
</dbReference>
<keyword evidence="3" id="KW-1133">Transmembrane helix</keyword>
<dbReference type="Proteomes" id="UP000184932">
    <property type="component" value="Unassembled WGS sequence"/>
</dbReference>
<dbReference type="EMBL" id="FSRL01000001">
    <property type="protein sequence ID" value="SIO10602.1"/>
    <property type="molecule type" value="Genomic_DNA"/>
</dbReference>
<feature type="compositionally biased region" description="Low complexity" evidence="2">
    <location>
        <begin position="72"/>
        <end position="93"/>
    </location>
</feature>
<dbReference type="GO" id="GO:0005886">
    <property type="term" value="C:plasma membrane"/>
    <property type="evidence" value="ECO:0007669"/>
    <property type="project" value="TreeGrafter"/>
</dbReference>
<name>A0A1N6GSY3_9RHOB</name>
<feature type="region of interest" description="Disordered" evidence="2">
    <location>
        <begin position="1"/>
        <end position="148"/>
    </location>
</feature>
<evidence type="ECO:0000256" key="1">
    <source>
        <dbReference type="SAM" id="Coils"/>
    </source>
</evidence>
<gene>
    <name evidence="4" type="ORF">SAMN05444002_2749</name>
</gene>